<dbReference type="AlphaFoldDB" id="A0A2K3KKP7"/>
<feature type="region of interest" description="Disordered" evidence="1">
    <location>
        <begin position="1"/>
        <end position="25"/>
    </location>
</feature>
<name>A0A2K3KKP7_TRIPR</name>
<gene>
    <name evidence="2" type="ORF">L195_g063235</name>
</gene>
<organism evidence="2 3">
    <name type="scientific">Trifolium pratense</name>
    <name type="common">Red clover</name>
    <dbReference type="NCBI Taxonomy" id="57577"/>
    <lineage>
        <taxon>Eukaryota</taxon>
        <taxon>Viridiplantae</taxon>
        <taxon>Streptophyta</taxon>
        <taxon>Embryophyta</taxon>
        <taxon>Tracheophyta</taxon>
        <taxon>Spermatophyta</taxon>
        <taxon>Magnoliopsida</taxon>
        <taxon>eudicotyledons</taxon>
        <taxon>Gunneridae</taxon>
        <taxon>Pentapetalae</taxon>
        <taxon>rosids</taxon>
        <taxon>fabids</taxon>
        <taxon>Fabales</taxon>
        <taxon>Fabaceae</taxon>
        <taxon>Papilionoideae</taxon>
        <taxon>50 kb inversion clade</taxon>
        <taxon>NPAAA clade</taxon>
        <taxon>Hologalegina</taxon>
        <taxon>IRL clade</taxon>
        <taxon>Trifolieae</taxon>
        <taxon>Trifolium</taxon>
    </lineage>
</organism>
<comment type="caution">
    <text evidence="2">The sequence shown here is derived from an EMBL/GenBank/DDBJ whole genome shotgun (WGS) entry which is preliminary data.</text>
</comment>
<reference evidence="2 3" key="2">
    <citation type="journal article" date="2017" name="Front. Plant Sci.">
        <title>Gene Classification and Mining of Molecular Markers Useful in Red Clover (Trifolium pratense) Breeding.</title>
        <authorList>
            <person name="Istvanek J."/>
            <person name="Dluhosova J."/>
            <person name="Dluhos P."/>
            <person name="Patkova L."/>
            <person name="Nedelnik J."/>
            <person name="Repkova J."/>
        </authorList>
    </citation>
    <scope>NUCLEOTIDE SEQUENCE [LARGE SCALE GENOMIC DNA]</scope>
    <source>
        <strain evidence="3">cv. Tatra</strain>
        <tissue evidence="2">Young leaves</tissue>
    </source>
</reference>
<evidence type="ECO:0000256" key="1">
    <source>
        <dbReference type="SAM" id="MobiDB-lite"/>
    </source>
</evidence>
<feature type="non-terminal residue" evidence="2">
    <location>
        <position position="1"/>
    </location>
</feature>
<feature type="compositionally biased region" description="Basic residues" evidence="1">
    <location>
        <begin position="68"/>
        <end position="81"/>
    </location>
</feature>
<evidence type="ECO:0000313" key="2">
    <source>
        <dbReference type="EMBL" id="PNX66829.1"/>
    </source>
</evidence>
<reference evidence="2 3" key="1">
    <citation type="journal article" date="2014" name="Am. J. Bot.">
        <title>Genome assembly and annotation for red clover (Trifolium pratense; Fabaceae).</title>
        <authorList>
            <person name="Istvanek J."/>
            <person name="Jaros M."/>
            <person name="Krenek A."/>
            <person name="Repkova J."/>
        </authorList>
    </citation>
    <scope>NUCLEOTIDE SEQUENCE [LARGE SCALE GENOMIC DNA]</scope>
    <source>
        <strain evidence="3">cv. Tatra</strain>
        <tissue evidence="2">Young leaves</tissue>
    </source>
</reference>
<feature type="region of interest" description="Disordered" evidence="1">
    <location>
        <begin position="58"/>
        <end position="81"/>
    </location>
</feature>
<evidence type="ECO:0000313" key="3">
    <source>
        <dbReference type="Proteomes" id="UP000236291"/>
    </source>
</evidence>
<accession>A0A2K3KKP7</accession>
<protein>
    <submittedName>
        <fullName evidence="2">Uncharacterized protein</fullName>
    </submittedName>
</protein>
<feature type="compositionally biased region" description="Polar residues" evidence="1">
    <location>
        <begin position="12"/>
        <end position="23"/>
    </location>
</feature>
<sequence>VDEAKSWDWIAGSSTSRPQLNQISDDEIDAVESSDEIEETEAPVMANQDNNVIIDNEIDEATDNGTRKSNRTKKVPPRIQD</sequence>
<dbReference type="Proteomes" id="UP000236291">
    <property type="component" value="Unassembled WGS sequence"/>
</dbReference>
<proteinExistence type="predicted"/>
<feature type="non-terminal residue" evidence="2">
    <location>
        <position position="81"/>
    </location>
</feature>
<dbReference type="EMBL" id="ASHM01199321">
    <property type="protein sequence ID" value="PNX66829.1"/>
    <property type="molecule type" value="Genomic_DNA"/>
</dbReference>